<keyword evidence="2" id="KW-1185">Reference proteome</keyword>
<feature type="compositionally biased region" description="Pro residues" evidence="1">
    <location>
        <begin position="9"/>
        <end position="20"/>
    </location>
</feature>
<feature type="compositionally biased region" description="Low complexity" evidence="1">
    <location>
        <begin position="53"/>
        <end position="83"/>
    </location>
</feature>
<evidence type="ECO:0000313" key="3">
    <source>
        <dbReference type="RefSeq" id="XP_010913117.1"/>
    </source>
</evidence>
<name>A0A6I9QPC2_ELAGV</name>
<proteinExistence type="predicted"/>
<dbReference type="InParanoid" id="A0A6I9QPC2"/>
<gene>
    <name evidence="3" type="primary">LOC105038898</name>
</gene>
<protein>
    <submittedName>
        <fullName evidence="3">Proline-rich receptor-like protein kinase PERK2</fullName>
    </submittedName>
</protein>
<dbReference type="RefSeq" id="XP_010913117.1">
    <property type="nucleotide sequence ID" value="XM_010914815.1"/>
</dbReference>
<reference evidence="3" key="1">
    <citation type="submission" date="2025-08" db="UniProtKB">
        <authorList>
            <consortium name="RefSeq"/>
        </authorList>
    </citation>
    <scope>IDENTIFICATION</scope>
</reference>
<dbReference type="Proteomes" id="UP000504607">
    <property type="component" value="Chromosome 2"/>
</dbReference>
<dbReference type="AlphaFoldDB" id="A0A6I9QPC2"/>
<accession>A0A6I9QPC2</accession>
<sequence length="153" mass="16391">MSSFFPTSDQPPPPDFSLPKPPDPIFLCRWPTDRWISLLQTLDRLSEPPSTGSRASQLPPLSLSPDCLPEPPIASLSLDSPAASPSPRPASPWLSLRAPIHRILSPSVTSYLFEPSARLPPILGSPPPTVFSPSLSPTVGSDFLELGTTDISS</sequence>
<evidence type="ECO:0000256" key="1">
    <source>
        <dbReference type="SAM" id="MobiDB-lite"/>
    </source>
</evidence>
<evidence type="ECO:0000313" key="2">
    <source>
        <dbReference type="Proteomes" id="UP000504607"/>
    </source>
</evidence>
<feature type="region of interest" description="Disordered" evidence="1">
    <location>
        <begin position="1"/>
        <end position="20"/>
    </location>
</feature>
<organism evidence="2 3">
    <name type="scientific">Elaeis guineensis var. tenera</name>
    <name type="common">Oil palm</name>
    <dbReference type="NCBI Taxonomy" id="51953"/>
    <lineage>
        <taxon>Eukaryota</taxon>
        <taxon>Viridiplantae</taxon>
        <taxon>Streptophyta</taxon>
        <taxon>Embryophyta</taxon>
        <taxon>Tracheophyta</taxon>
        <taxon>Spermatophyta</taxon>
        <taxon>Magnoliopsida</taxon>
        <taxon>Liliopsida</taxon>
        <taxon>Arecaceae</taxon>
        <taxon>Arecoideae</taxon>
        <taxon>Cocoseae</taxon>
        <taxon>Elaeidinae</taxon>
        <taxon>Elaeis</taxon>
    </lineage>
</organism>
<feature type="region of interest" description="Disordered" evidence="1">
    <location>
        <begin position="45"/>
        <end position="90"/>
    </location>
</feature>